<evidence type="ECO:0000256" key="1">
    <source>
        <dbReference type="SAM" id="Phobius"/>
    </source>
</evidence>
<dbReference type="AlphaFoldDB" id="A0A3S0VDX9"/>
<accession>A0A3S0VDX9</accession>
<keyword evidence="3" id="KW-1185">Reference proteome</keyword>
<evidence type="ECO:0000313" key="2">
    <source>
        <dbReference type="EMBL" id="RUQ61978.1"/>
    </source>
</evidence>
<organism evidence="2 3">
    <name type="scientific">Azospirillum doebereinerae</name>
    <dbReference type="NCBI Taxonomy" id="92933"/>
    <lineage>
        <taxon>Bacteria</taxon>
        <taxon>Pseudomonadati</taxon>
        <taxon>Pseudomonadota</taxon>
        <taxon>Alphaproteobacteria</taxon>
        <taxon>Rhodospirillales</taxon>
        <taxon>Azospirillaceae</taxon>
        <taxon>Azospirillum</taxon>
    </lineage>
</organism>
<evidence type="ECO:0000313" key="3">
    <source>
        <dbReference type="Proteomes" id="UP000280346"/>
    </source>
</evidence>
<reference evidence="2 3" key="1">
    <citation type="submission" date="2018-12" db="EMBL/GenBank/DDBJ databases">
        <authorList>
            <person name="Yang Y."/>
        </authorList>
    </citation>
    <scope>NUCLEOTIDE SEQUENCE [LARGE SCALE GENOMIC DNA]</scope>
    <source>
        <strain evidence="2 3">GSF71</strain>
    </source>
</reference>
<keyword evidence="1" id="KW-0812">Transmembrane</keyword>
<name>A0A3S0VDX9_9PROT</name>
<comment type="caution">
    <text evidence="2">The sequence shown here is derived from an EMBL/GenBank/DDBJ whole genome shotgun (WGS) entry which is preliminary data.</text>
</comment>
<dbReference type="OrthoDB" id="7306948at2"/>
<dbReference type="Proteomes" id="UP000280346">
    <property type="component" value="Unassembled WGS sequence"/>
</dbReference>
<keyword evidence="1" id="KW-0472">Membrane</keyword>
<feature type="transmembrane region" description="Helical" evidence="1">
    <location>
        <begin position="63"/>
        <end position="80"/>
    </location>
</feature>
<dbReference type="EMBL" id="RZIJ01000042">
    <property type="protein sequence ID" value="RUQ61978.1"/>
    <property type="molecule type" value="Genomic_DNA"/>
</dbReference>
<sequence length="103" mass="11287">MREIDWRECHAVRFDRPGDVRRFQLRRDQWMVLLAVGEVPQASPLAGPGVYGVNVPATLHRGPFPILAVAMPAMVAVLLARRGEKVRDLPVIPLADPATGAPS</sequence>
<dbReference type="RefSeq" id="WP_127004645.1">
    <property type="nucleotide sequence ID" value="NZ_JBNPXW010000029.1"/>
</dbReference>
<protein>
    <submittedName>
        <fullName evidence="2">Uncharacterized protein</fullName>
    </submittedName>
</protein>
<proteinExistence type="predicted"/>
<gene>
    <name evidence="2" type="ORF">EJ913_29285</name>
</gene>
<feature type="transmembrane region" description="Helical" evidence="1">
    <location>
        <begin position="30"/>
        <end position="51"/>
    </location>
</feature>
<keyword evidence="1" id="KW-1133">Transmembrane helix</keyword>